<dbReference type="InterPro" id="IPR035965">
    <property type="entry name" value="PAS-like_dom_sf"/>
</dbReference>
<dbReference type="InterPro" id="IPR005467">
    <property type="entry name" value="His_kinase_dom"/>
</dbReference>
<dbReference type="SUPFAM" id="SSF55785">
    <property type="entry name" value="PYP-like sensor domain (PAS domain)"/>
    <property type="match status" value="1"/>
</dbReference>
<dbReference type="Proteomes" id="UP000613030">
    <property type="component" value="Unassembled WGS sequence"/>
</dbReference>
<name>A0ABS1KP40_9BACT</name>
<keyword evidence="4" id="KW-0808">Transferase</keyword>
<dbReference type="SUPFAM" id="SSF47384">
    <property type="entry name" value="Homodimeric domain of signal transducing histidine kinase"/>
    <property type="match status" value="1"/>
</dbReference>
<evidence type="ECO:0000259" key="6">
    <source>
        <dbReference type="PROSITE" id="PS50109"/>
    </source>
</evidence>
<evidence type="ECO:0000256" key="3">
    <source>
        <dbReference type="ARBA" id="ARBA00022553"/>
    </source>
</evidence>
<dbReference type="InterPro" id="IPR036097">
    <property type="entry name" value="HisK_dim/P_sf"/>
</dbReference>
<comment type="caution">
    <text evidence="7">The sequence shown here is derived from an EMBL/GenBank/DDBJ whole genome shotgun (WGS) entry which is preliminary data.</text>
</comment>
<gene>
    <name evidence="7" type="ORF">JI741_07185</name>
</gene>
<keyword evidence="8" id="KW-1185">Reference proteome</keyword>
<dbReference type="InterPro" id="IPR004358">
    <property type="entry name" value="Sig_transdc_His_kin-like_C"/>
</dbReference>
<dbReference type="Gene3D" id="3.30.565.10">
    <property type="entry name" value="Histidine kinase-like ATPase, C-terminal domain"/>
    <property type="match status" value="1"/>
</dbReference>
<accession>A0ABS1KP40</accession>
<dbReference type="Gene3D" id="1.10.287.130">
    <property type="match status" value="1"/>
</dbReference>
<evidence type="ECO:0000313" key="8">
    <source>
        <dbReference type="Proteomes" id="UP000613030"/>
    </source>
</evidence>
<dbReference type="PANTHER" id="PTHR43304">
    <property type="entry name" value="PHYTOCHROME-LIKE PROTEIN CPH1"/>
    <property type="match status" value="1"/>
</dbReference>
<dbReference type="EC" id="2.7.13.3" evidence="2"/>
<dbReference type="Gene3D" id="3.30.450.20">
    <property type="entry name" value="PAS domain"/>
    <property type="match status" value="1"/>
</dbReference>
<dbReference type="PROSITE" id="PS50109">
    <property type="entry name" value="HIS_KIN"/>
    <property type="match status" value="1"/>
</dbReference>
<dbReference type="PANTHER" id="PTHR43304:SF1">
    <property type="entry name" value="PAC DOMAIN-CONTAINING PROTEIN"/>
    <property type="match status" value="1"/>
</dbReference>
<sequence>MSEPTHNNTEHLFLRDGGEMGELILNVDWANSALGPIDQWPQSLKTNLGNLLHSGFPMFLFWGPDNLCFYNDAYRPSLGREGKHPAIGKPAKEVWPELWDFIGSLIHSVNLSGKPQWFENQLLPIYRNGHLEDVYWTFSYSPAYGEHDRIGGVLVTCMETTQTVLARKKIEETVAERTRELKIANEAITLSNSYLQDIINSFKQPLQVLEPVYENGKIIDFRFKLTNKAYASYAHESPGSIQHRRVSEIFPGYLKTTSFSNVVKTFETGEQDTWIIHYDQDGLDLYNEMTAIKMGDEVILHFADFTKLKHLELELLKKIEELEISNQNLEAFAHAASHDLKEPVRKIQIFAGRLRSALKKSQTPLNLEPLDKIENAAERMGHLIDDLLLYSEFHIIPLQKEPVDLNERLNQVIDDFEIYIQEKNASIQIGPLPIVPGYARQLQQMFQNLIGNALKYNRPDEPPHIVISARPHQENGKLHHIIEVADNGIGFDQQYAERIFQMFARLHGNGTYTGSGIGLSIVKKVVDNHEGHIEVASTLGQGSTFKVYLPAE</sequence>
<dbReference type="InterPro" id="IPR003594">
    <property type="entry name" value="HATPase_dom"/>
</dbReference>
<dbReference type="InterPro" id="IPR052162">
    <property type="entry name" value="Sensor_kinase/Photoreceptor"/>
</dbReference>
<dbReference type="SMART" id="SM00388">
    <property type="entry name" value="HisKA"/>
    <property type="match status" value="1"/>
</dbReference>
<evidence type="ECO:0000256" key="2">
    <source>
        <dbReference type="ARBA" id="ARBA00012438"/>
    </source>
</evidence>
<feature type="domain" description="Histidine kinase" evidence="6">
    <location>
        <begin position="335"/>
        <end position="552"/>
    </location>
</feature>
<dbReference type="SUPFAM" id="SSF55874">
    <property type="entry name" value="ATPase domain of HSP90 chaperone/DNA topoisomerase II/histidine kinase"/>
    <property type="match status" value="1"/>
</dbReference>
<evidence type="ECO:0000256" key="4">
    <source>
        <dbReference type="ARBA" id="ARBA00022679"/>
    </source>
</evidence>
<evidence type="ECO:0000256" key="5">
    <source>
        <dbReference type="ARBA" id="ARBA00022777"/>
    </source>
</evidence>
<dbReference type="GO" id="GO:0016301">
    <property type="term" value="F:kinase activity"/>
    <property type="evidence" value="ECO:0007669"/>
    <property type="project" value="UniProtKB-KW"/>
</dbReference>
<protein>
    <recommendedName>
        <fullName evidence="2">histidine kinase</fullName>
        <ecNumber evidence="2">2.7.13.3</ecNumber>
    </recommendedName>
</protein>
<evidence type="ECO:0000256" key="1">
    <source>
        <dbReference type="ARBA" id="ARBA00000085"/>
    </source>
</evidence>
<keyword evidence="5 7" id="KW-0418">Kinase</keyword>
<organism evidence="7 8">
    <name type="scientific">Chryseolinea lacunae</name>
    <dbReference type="NCBI Taxonomy" id="2801331"/>
    <lineage>
        <taxon>Bacteria</taxon>
        <taxon>Pseudomonadati</taxon>
        <taxon>Bacteroidota</taxon>
        <taxon>Cytophagia</taxon>
        <taxon>Cytophagales</taxon>
        <taxon>Fulvivirgaceae</taxon>
        <taxon>Chryseolinea</taxon>
    </lineage>
</organism>
<dbReference type="Pfam" id="PF02518">
    <property type="entry name" value="HATPase_c"/>
    <property type="match status" value="1"/>
</dbReference>
<dbReference type="RefSeq" id="WP_202008361.1">
    <property type="nucleotide sequence ID" value="NZ_JAERRB010000002.1"/>
</dbReference>
<dbReference type="InterPro" id="IPR003661">
    <property type="entry name" value="HisK_dim/P_dom"/>
</dbReference>
<proteinExistence type="predicted"/>
<comment type="catalytic activity">
    <reaction evidence="1">
        <text>ATP + protein L-histidine = ADP + protein N-phospho-L-histidine.</text>
        <dbReference type="EC" id="2.7.13.3"/>
    </reaction>
</comment>
<keyword evidence="3" id="KW-0597">Phosphoprotein</keyword>
<evidence type="ECO:0000313" key="7">
    <source>
        <dbReference type="EMBL" id="MBL0740997.1"/>
    </source>
</evidence>
<reference evidence="7 8" key="1">
    <citation type="submission" date="2021-01" db="EMBL/GenBank/DDBJ databases">
        <title>Chryseolinea sp. Jin1 Genome sequencing and assembly.</title>
        <authorList>
            <person name="Kim I."/>
        </authorList>
    </citation>
    <scope>NUCLEOTIDE SEQUENCE [LARGE SCALE GENOMIC DNA]</scope>
    <source>
        <strain evidence="7 8">Jin1</strain>
    </source>
</reference>
<dbReference type="EMBL" id="JAERRB010000002">
    <property type="protein sequence ID" value="MBL0740997.1"/>
    <property type="molecule type" value="Genomic_DNA"/>
</dbReference>
<dbReference type="CDD" id="cd00082">
    <property type="entry name" value="HisKA"/>
    <property type="match status" value="1"/>
</dbReference>
<dbReference type="InterPro" id="IPR036890">
    <property type="entry name" value="HATPase_C_sf"/>
</dbReference>
<dbReference type="PRINTS" id="PR00344">
    <property type="entry name" value="BCTRLSENSOR"/>
</dbReference>
<dbReference type="SMART" id="SM00387">
    <property type="entry name" value="HATPase_c"/>
    <property type="match status" value="1"/>
</dbReference>
<dbReference type="Pfam" id="PF00512">
    <property type="entry name" value="HisKA"/>
    <property type="match status" value="1"/>
</dbReference>